<comment type="caution">
    <text evidence="4">The sequence shown here is derived from an EMBL/GenBank/DDBJ whole genome shotgun (WGS) entry which is preliminary data.</text>
</comment>
<dbReference type="InterPro" id="IPR035920">
    <property type="entry name" value="YhbY-like_sf"/>
</dbReference>
<dbReference type="InterPro" id="IPR051925">
    <property type="entry name" value="RNA-binding_domain"/>
</dbReference>
<dbReference type="SUPFAM" id="SSF75471">
    <property type="entry name" value="YhbY-like"/>
    <property type="match status" value="1"/>
</dbReference>
<dbReference type="Pfam" id="PF01985">
    <property type="entry name" value="CRS1_YhbY"/>
    <property type="match status" value="1"/>
</dbReference>
<proteinExistence type="predicted"/>
<protein>
    <submittedName>
        <fullName evidence="4">YhbY family RNA-binding protein</fullName>
    </submittedName>
</protein>
<dbReference type="Proteomes" id="UP000824204">
    <property type="component" value="Unassembled WGS sequence"/>
</dbReference>
<dbReference type="Gene3D" id="3.30.110.60">
    <property type="entry name" value="YhbY-like"/>
    <property type="match status" value="1"/>
</dbReference>
<evidence type="ECO:0000256" key="1">
    <source>
        <dbReference type="ARBA" id="ARBA00022884"/>
    </source>
</evidence>
<reference evidence="4" key="1">
    <citation type="journal article" date="2021" name="PeerJ">
        <title>Extensive microbial diversity within the chicken gut microbiome revealed by metagenomics and culture.</title>
        <authorList>
            <person name="Gilroy R."/>
            <person name="Ravi A."/>
            <person name="Getino M."/>
            <person name="Pursley I."/>
            <person name="Horton D.L."/>
            <person name="Alikhan N.F."/>
            <person name="Baker D."/>
            <person name="Gharbi K."/>
            <person name="Hall N."/>
            <person name="Watson M."/>
            <person name="Adriaenssens E.M."/>
            <person name="Foster-Nyarko E."/>
            <person name="Jarju S."/>
            <person name="Secka A."/>
            <person name="Antonio M."/>
            <person name="Oren A."/>
            <person name="Chaudhuri R.R."/>
            <person name="La Ragione R."/>
            <person name="Hildebrand F."/>
            <person name="Pallen M.J."/>
        </authorList>
    </citation>
    <scope>NUCLEOTIDE SEQUENCE</scope>
    <source>
        <strain evidence="4">811</strain>
    </source>
</reference>
<sequence>MTSKQRSKLKSIAANLSPVTQIGKGGISDNLLKSLSDALDAREIIKVNVLPTAEADADTMAQNVADLLGAEVVYVIGRKAVFYRRSLREDVEHIEL</sequence>
<dbReference type="SMART" id="SM01103">
    <property type="entry name" value="CRS1_YhbY"/>
    <property type="match status" value="1"/>
</dbReference>
<evidence type="ECO:0000259" key="3">
    <source>
        <dbReference type="PROSITE" id="PS51295"/>
    </source>
</evidence>
<dbReference type="InterPro" id="IPR001890">
    <property type="entry name" value="RNA-binding_CRM"/>
</dbReference>
<dbReference type="AlphaFoldDB" id="A0A9D1V8T8"/>
<evidence type="ECO:0000313" key="4">
    <source>
        <dbReference type="EMBL" id="HIX08220.1"/>
    </source>
</evidence>
<name>A0A9D1V8T8_9FIRM</name>
<evidence type="ECO:0000313" key="5">
    <source>
        <dbReference type="Proteomes" id="UP000824204"/>
    </source>
</evidence>
<feature type="domain" description="CRM" evidence="3">
    <location>
        <begin position="1"/>
        <end position="95"/>
    </location>
</feature>
<organism evidence="4 5">
    <name type="scientific">Candidatus Borkfalkia faecipullorum</name>
    <dbReference type="NCBI Taxonomy" id="2838510"/>
    <lineage>
        <taxon>Bacteria</taxon>
        <taxon>Bacillati</taxon>
        <taxon>Bacillota</taxon>
        <taxon>Clostridia</taxon>
        <taxon>Christensenellales</taxon>
        <taxon>Christensenellaceae</taxon>
        <taxon>Candidatus Borkfalkia</taxon>
    </lineage>
</organism>
<dbReference type="PANTHER" id="PTHR40065">
    <property type="entry name" value="RNA-BINDING PROTEIN YHBY"/>
    <property type="match status" value="1"/>
</dbReference>
<reference evidence="4" key="2">
    <citation type="submission" date="2021-04" db="EMBL/GenBank/DDBJ databases">
        <authorList>
            <person name="Gilroy R."/>
        </authorList>
    </citation>
    <scope>NUCLEOTIDE SEQUENCE</scope>
    <source>
        <strain evidence="4">811</strain>
    </source>
</reference>
<evidence type="ECO:0000256" key="2">
    <source>
        <dbReference type="PROSITE-ProRule" id="PRU00626"/>
    </source>
</evidence>
<keyword evidence="1 2" id="KW-0694">RNA-binding</keyword>
<accession>A0A9D1V8T8</accession>
<dbReference type="PANTHER" id="PTHR40065:SF3">
    <property type="entry name" value="RNA-BINDING PROTEIN YHBY"/>
    <property type="match status" value="1"/>
</dbReference>
<gene>
    <name evidence="4" type="ORF">H9741_07105</name>
</gene>
<dbReference type="EMBL" id="DXFX01000089">
    <property type="protein sequence ID" value="HIX08220.1"/>
    <property type="molecule type" value="Genomic_DNA"/>
</dbReference>
<dbReference type="PROSITE" id="PS51295">
    <property type="entry name" value="CRM"/>
    <property type="match status" value="1"/>
</dbReference>
<dbReference type="GO" id="GO:0003723">
    <property type="term" value="F:RNA binding"/>
    <property type="evidence" value="ECO:0007669"/>
    <property type="project" value="UniProtKB-UniRule"/>
</dbReference>